<accession>A0A2U1MK61</accession>
<comment type="caution">
    <text evidence="1">The sequence shown here is derived from an EMBL/GenBank/DDBJ whole genome shotgun (WGS) entry which is preliminary data.</text>
</comment>
<dbReference type="STRING" id="35608.A0A2U1MK61"/>
<organism evidence="1 2">
    <name type="scientific">Artemisia annua</name>
    <name type="common">Sweet wormwood</name>
    <dbReference type="NCBI Taxonomy" id="35608"/>
    <lineage>
        <taxon>Eukaryota</taxon>
        <taxon>Viridiplantae</taxon>
        <taxon>Streptophyta</taxon>
        <taxon>Embryophyta</taxon>
        <taxon>Tracheophyta</taxon>
        <taxon>Spermatophyta</taxon>
        <taxon>Magnoliopsida</taxon>
        <taxon>eudicotyledons</taxon>
        <taxon>Gunneridae</taxon>
        <taxon>Pentapetalae</taxon>
        <taxon>asterids</taxon>
        <taxon>campanulids</taxon>
        <taxon>Asterales</taxon>
        <taxon>Asteraceae</taxon>
        <taxon>Asteroideae</taxon>
        <taxon>Anthemideae</taxon>
        <taxon>Artemisiinae</taxon>
        <taxon>Artemisia</taxon>
    </lineage>
</organism>
<sequence>MSAVREWWAASHVDMESLKLNRLSNGVEENESRSTLRLELFCLLSLTSVLLESMKYLLEYKMLFLRLYVKWSHRVIDTMIAFCVRILHIRSLLARSPDLQCIKVSPVERFLEKSTAGHGRSPAEVASPKDLMCSMIPPSRML</sequence>
<gene>
    <name evidence="1" type="ORF">CTI12_AA375570</name>
</gene>
<name>A0A2U1MK61_ARTAN</name>
<dbReference type="AlphaFoldDB" id="A0A2U1MK61"/>
<dbReference type="EMBL" id="PKPP01005062">
    <property type="protein sequence ID" value="PWA61628.1"/>
    <property type="molecule type" value="Genomic_DNA"/>
</dbReference>
<keyword evidence="2" id="KW-1185">Reference proteome</keyword>
<reference evidence="1 2" key="1">
    <citation type="journal article" date="2018" name="Mol. Plant">
        <title>The genome of Artemisia annua provides insight into the evolution of Asteraceae family and artemisinin biosynthesis.</title>
        <authorList>
            <person name="Shen Q."/>
            <person name="Zhang L."/>
            <person name="Liao Z."/>
            <person name="Wang S."/>
            <person name="Yan T."/>
            <person name="Shi P."/>
            <person name="Liu M."/>
            <person name="Fu X."/>
            <person name="Pan Q."/>
            <person name="Wang Y."/>
            <person name="Lv Z."/>
            <person name="Lu X."/>
            <person name="Zhang F."/>
            <person name="Jiang W."/>
            <person name="Ma Y."/>
            <person name="Chen M."/>
            <person name="Hao X."/>
            <person name="Li L."/>
            <person name="Tang Y."/>
            <person name="Lv G."/>
            <person name="Zhou Y."/>
            <person name="Sun X."/>
            <person name="Brodelius P.E."/>
            <person name="Rose J.K.C."/>
            <person name="Tang K."/>
        </authorList>
    </citation>
    <scope>NUCLEOTIDE SEQUENCE [LARGE SCALE GENOMIC DNA]</scope>
    <source>
        <strain evidence="2">cv. Huhao1</strain>
        <tissue evidence="1">Leaf</tissue>
    </source>
</reference>
<proteinExistence type="predicted"/>
<evidence type="ECO:0000313" key="2">
    <source>
        <dbReference type="Proteomes" id="UP000245207"/>
    </source>
</evidence>
<protein>
    <submittedName>
        <fullName evidence="1">Uncharacterized protein</fullName>
    </submittedName>
</protein>
<evidence type="ECO:0000313" key="1">
    <source>
        <dbReference type="EMBL" id="PWA61628.1"/>
    </source>
</evidence>
<dbReference type="Proteomes" id="UP000245207">
    <property type="component" value="Unassembled WGS sequence"/>
</dbReference>